<dbReference type="AlphaFoldDB" id="A0A6T9YKR8"/>
<organism evidence="2">
    <name type="scientific">Bigelowiella natans</name>
    <name type="common">Pedinomonas minutissima</name>
    <name type="synonym">Chlorarachnion sp. (strain CCMP621)</name>
    <dbReference type="NCBI Taxonomy" id="227086"/>
    <lineage>
        <taxon>Eukaryota</taxon>
        <taxon>Sar</taxon>
        <taxon>Rhizaria</taxon>
        <taxon>Cercozoa</taxon>
        <taxon>Chlorarachniophyceae</taxon>
        <taxon>Bigelowiella</taxon>
    </lineage>
</organism>
<feature type="region of interest" description="Disordered" evidence="1">
    <location>
        <begin position="452"/>
        <end position="709"/>
    </location>
</feature>
<evidence type="ECO:0008006" key="3">
    <source>
        <dbReference type="Google" id="ProtNLM"/>
    </source>
</evidence>
<dbReference type="Pfam" id="PF20168">
    <property type="entry name" value="PDS5"/>
    <property type="match status" value="1"/>
</dbReference>
<dbReference type="InterPro" id="IPR016024">
    <property type="entry name" value="ARM-type_fold"/>
</dbReference>
<reference evidence="2" key="1">
    <citation type="submission" date="2021-01" db="EMBL/GenBank/DDBJ databases">
        <authorList>
            <person name="Corre E."/>
            <person name="Pelletier E."/>
            <person name="Niang G."/>
            <person name="Scheremetjew M."/>
            <person name="Finn R."/>
            <person name="Kale V."/>
            <person name="Holt S."/>
            <person name="Cochrane G."/>
            <person name="Meng A."/>
            <person name="Brown T."/>
            <person name="Cohen L."/>
        </authorList>
    </citation>
    <scope>NUCLEOTIDE SEQUENCE</scope>
    <source>
        <strain evidence="2">CCMP1258.1</strain>
    </source>
</reference>
<feature type="compositionally biased region" description="Acidic residues" evidence="1">
    <location>
        <begin position="570"/>
        <end position="593"/>
    </location>
</feature>
<feature type="compositionally biased region" description="Acidic residues" evidence="1">
    <location>
        <begin position="483"/>
        <end position="499"/>
    </location>
</feature>
<feature type="compositionally biased region" description="Polar residues" evidence="1">
    <location>
        <begin position="560"/>
        <end position="569"/>
    </location>
</feature>
<accession>A0A6T9YKR8</accession>
<dbReference type="EMBL" id="HBHA01001089">
    <property type="protein sequence ID" value="CAD9578737.1"/>
    <property type="molecule type" value="Transcribed_RNA"/>
</dbReference>
<dbReference type="SUPFAM" id="SSF48371">
    <property type="entry name" value="ARM repeat"/>
    <property type="match status" value="1"/>
</dbReference>
<name>A0A6T9YKR8_BIGNA</name>
<evidence type="ECO:0000313" key="2">
    <source>
        <dbReference type="EMBL" id="CAD9578737.1"/>
    </source>
</evidence>
<proteinExistence type="predicted"/>
<feature type="compositionally biased region" description="Basic residues" evidence="1">
    <location>
        <begin position="470"/>
        <end position="479"/>
    </location>
</feature>
<feature type="compositionally biased region" description="Basic and acidic residues" evidence="1">
    <location>
        <begin position="517"/>
        <end position="528"/>
    </location>
</feature>
<gene>
    <name evidence="2" type="ORF">BIGN1055_LOCUS697</name>
</gene>
<feature type="compositionally biased region" description="Basic residues" evidence="1">
    <location>
        <begin position="663"/>
        <end position="678"/>
    </location>
</feature>
<sequence>MREKRDMLADSGLSLLEIAAEYSSSSLDLVVPQLIAEASSCGRKFLPKLLRLASLCDLQNQEDAEETVNTLLPFVEYRTIGESIPVAKFAARCLWKTPHSGRGLRAAAKTLSANLSLSKKLPAQLRALGEIALGDPDAINSVTEDKVCQFVVEEVFPSSPKGEKKMMLAMDSKLAGIKFLQNLLLGVPEPEAVLDDRFAMVSAALVELLQEEEQHLVIEVAAAKALTKLCTKRVYYKRLRKSPSVLCSMAQVLESEDEEAVTSFGKYLVNKLGRKPMAPFDFISFFALCLHVKTFKQLFLRQLRMLIAKRRDLIKQSSMMKPVGAVQMAQNYPENSTATLVYILSKHPRVEEDQPNFKHFYKVLTHFFDIFIHGGQDQHVVMISNILARIKLHSDVEDESNENIYRIAELAHHALTTKMKGKNWTEASHPIEIPLPPWLYRKKKDGKLVQNQYIPSNFSSTPKGKTGGSRSKKRSQKKRAGGEEDGGEEDEEEAGEEEYLPSSASKGSRRKRKKQRNSIDEKENERGDQNVVPESSSSSSSSKGRTTPVRALRARHSRNTRSNTKNQSSSDDDNDEEEEVGDNEEEEEEEEADEQKTKSGRSSRRSSRRNASSAAKKSPANKKKTNARSPVSKRAVRKSPRKSLRASPGAKKRPSPDTAASKPAKKTRRGRAAVKAQKKQVESDDEEVSEIDEMEEPERPRRPRRRLRR</sequence>
<feature type="compositionally biased region" description="Low complexity" evidence="1">
    <location>
        <begin position="609"/>
        <end position="618"/>
    </location>
</feature>
<feature type="compositionally biased region" description="Acidic residues" evidence="1">
    <location>
        <begin position="683"/>
        <end position="696"/>
    </location>
</feature>
<feature type="compositionally biased region" description="Basic residues" evidence="1">
    <location>
        <begin position="598"/>
        <end position="608"/>
    </location>
</feature>
<feature type="compositionally biased region" description="Basic residues" evidence="1">
    <location>
        <begin position="634"/>
        <end position="644"/>
    </location>
</feature>
<feature type="compositionally biased region" description="Basic residues" evidence="1">
    <location>
        <begin position="507"/>
        <end position="516"/>
    </location>
</feature>
<protein>
    <recommendedName>
        <fullName evidence="3">Sister chromatid cohesion protein</fullName>
    </recommendedName>
</protein>
<evidence type="ECO:0000256" key="1">
    <source>
        <dbReference type="SAM" id="MobiDB-lite"/>
    </source>
</evidence>